<dbReference type="AlphaFoldDB" id="A0A3B0SYX6"/>
<evidence type="ECO:0000313" key="2">
    <source>
        <dbReference type="EMBL" id="VAW05339.1"/>
    </source>
</evidence>
<feature type="domain" description="Glycosyl transferase family 1" evidence="1">
    <location>
        <begin position="170"/>
        <end position="293"/>
    </location>
</feature>
<dbReference type="CDD" id="cd03801">
    <property type="entry name" value="GT4_PimA-like"/>
    <property type="match status" value="1"/>
</dbReference>
<proteinExistence type="predicted"/>
<protein>
    <submittedName>
        <fullName evidence="2">Poly(Glycerol-phosphate) alpha-glucosyltransferase</fullName>
        <ecNumber evidence="2">2.4.1.52</ecNumber>
    </submittedName>
</protein>
<keyword evidence="2" id="KW-0328">Glycosyltransferase</keyword>
<organism evidence="2">
    <name type="scientific">hydrothermal vent metagenome</name>
    <dbReference type="NCBI Taxonomy" id="652676"/>
    <lineage>
        <taxon>unclassified sequences</taxon>
        <taxon>metagenomes</taxon>
        <taxon>ecological metagenomes</taxon>
    </lineage>
</organism>
<dbReference type="Gene3D" id="3.40.50.2000">
    <property type="entry name" value="Glycogen Phosphorylase B"/>
    <property type="match status" value="2"/>
</dbReference>
<dbReference type="InterPro" id="IPR001296">
    <property type="entry name" value="Glyco_trans_1"/>
</dbReference>
<dbReference type="Pfam" id="PF00534">
    <property type="entry name" value="Glycos_transf_1"/>
    <property type="match status" value="1"/>
</dbReference>
<dbReference type="InterPro" id="IPR050194">
    <property type="entry name" value="Glycosyltransferase_grp1"/>
</dbReference>
<dbReference type="SUPFAM" id="SSF53756">
    <property type="entry name" value="UDP-Glycosyltransferase/glycogen phosphorylase"/>
    <property type="match status" value="1"/>
</dbReference>
<dbReference type="GO" id="GO:0047265">
    <property type="term" value="F:poly(glycerol-phosphate) alpha-glucosyltransferase activity"/>
    <property type="evidence" value="ECO:0007669"/>
    <property type="project" value="UniProtKB-EC"/>
</dbReference>
<dbReference type="EC" id="2.4.1.52" evidence="2"/>
<dbReference type="EMBL" id="UOEI01000425">
    <property type="protein sequence ID" value="VAW05339.1"/>
    <property type="molecule type" value="Genomic_DNA"/>
</dbReference>
<evidence type="ECO:0000259" key="1">
    <source>
        <dbReference type="Pfam" id="PF00534"/>
    </source>
</evidence>
<gene>
    <name evidence="2" type="ORF">MNBD_ACTINO01-2489</name>
</gene>
<sequence length="293" mass="31487">MRLLLVTNDYPPKPGGIQMYLQNLVDAIDDPILVVGPRDDRVTGPEDDVVRGHRTYMLPDRSTKELVRSAVLDFEPDAVLFGAPHPLAQIGPWLRSETGVPFGVLGHGAELTLPGSVPGVRQLFGRTLAAADVLFGTSRFTARHMSGLAGKEVVTIGAGVEIDTFTPPASPPDNDIPIVGCVSRFVPRKGQDRLLEAAARLERDVEVLLVGTGRTEEKLRSLANKLGVRTRFAVDVPWSDLPDLYRSMDVFAMPCKSRWGGLEFEGLGLVFLEAAATGLPVLAGDSGGSPETV</sequence>
<dbReference type="PANTHER" id="PTHR45947">
    <property type="entry name" value="SULFOQUINOVOSYL TRANSFERASE SQD2"/>
    <property type="match status" value="1"/>
</dbReference>
<accession>A0A3B0SYX6</accession>
<reference evidence="2" key="1">
    <citation type="submission" date="2018-06" db="EMBL/GenBank/DDBJ databases">
        <authorList>
            <person name="Zhirakovskaya E."/>
        </authorList>
    </citation>
    <scope>NUCLEOTIDE SEQUENCE</scope>
</reference>
<feature type="non-terminal residue" evidence="2">
    <location>
        <position position="293"/>
    </location>
</feature>
<name>A0A3B0SYX6_9ZZZZ</name>
<dbReference type="PANTHER" id="PTHR45947:SF3">
    <property type="entry name" value="SULFOQUINOVOSYL TRANSFERASE SQD2"/>
    <property type="match status" value="1"/>
</dbReference>
<keyword evidence="2" id="KW-0808">Transferase</keyword>